<name>A0A2J7RDA8_9NEOP</name>
<dbReference type="EMBL" id="NEVH01005291">
    <property type="protein sequence ID" value="PNF38812.1"/>
    <property type="molecule type" value="Genomic_DNA"/>
</dbReference>
<evidence type="ECO:0000313" key="2">
    <source>
        <dbReference type="Proteomes" id="UP000235965"/>
    </source>
</evidence>
<comment type="caution">
    <text evidence="1">The sequence shown here is derived from an EMBL/GenBank/DDBJ whole genome shotgun (WGS) entry which is preliminary data.</text>
</comment>
<sequence>MTSRKGAIASAWLIAITGWNCNCEKRWVIFKTLLMGSTESESKQDPGRGLCFLLYHKEGSNRVQQKTSTNLPSHPENCDFKL</sequence>
<dbReference type="InParanoid" id="A0A2J7RDA8"/>
<protein>
    <submittedName>
        <fullName evidence="1">Uncharacterized protein</fullName>
    </submittedName>
</protein>
<evidence type="ECO:0000313" key="1">
    <source>
        <dbReference type="EMBL" id="PNF38812.1"/>
    </source>
</evidence>
<gene>
    <name evidence="1" type="ORF">B7P43_G10195</name>
</gene>
<accession>A0A2J7RDA8</accession>
<organism evidence="1 2">
    <name type="scientific">Cryptotermes secundus</name>
    <dbReference type="NCBI Taxonomy" id="105785"/>
    <lineage>
        <taxon>Eukaryota</taxon>
        <taxon>Metazoa</taxon>
        <taxon>Ecdysozoa</taxon>
        <taxon>Arthropoda</taxon>
        <taxon>Hexapoda</taxon>
        <taxon>Insecta</taxon>
        <taxon>Pterygota</taxon>
        <taxon>Neoptera</taxon>
        <taxon>Polyneoptera</taxon>
        <taxon>Dictyoptera</taxon>
        <taxon>Blattodea</taxon>
        <taxon>Blattoidea</taxon>
        <taxon>Termitoidae</taxon>
        <taxon>Kalotermitidae</taxon>
        <taxon>Cryptotermitinae</taxon>
        <taxon>Cryptotermes</taxon>
    </lineage>
</organism>
<keyword evidence="2" id="KW-1185">Reference proteome</keyword>
<dbReference type="AlphaFoldDB" id="A0A2J7RDA8"/>
<dbReference type="Proteomes" id="UP000235965">
    <property type="component" value="Unassembled WGS sequence"/>
</dbReference>
<proteinExistence type="predicted"/>
<reference evidence="1 2" key="1">
    <citation type="submission" date="2017-12" db="EMBL/GenBank/DDBJ databases">
        <title>Hemimetabolous genomes reveal molecular basis of termite eusociality.</title>
        <authorList>
            <person name="Harrison M.C."/>
            <person name="Jongepier E."/>
            <person name="Robertson H.M."/>
            <person name="Arning N."/>
            <person name="Bitard-Feildel T."/>
            <person name="Chao H."/>
            <person name="Childers C.P."/>
            <person name="Dinh H."/>
            <person name="Doddapaneni H."/>
            <person name="Dugan S."/>
            <person name="Gowin J."/>
            <person name="Greiner C."/>
            <person name="Han Y."/>
            <person name="Hu H."/>
            <person name="Hughes D.S.T."/>
            <person name="Huylmans A.-K."/>
            <person name="Kemena C."/>
            <person name="Kremer L.P.M."/>
            <person name="Lee S.L."/>
            <person name="Lopez-Ezquerra A."/>
            <person name="Mallet L."/>
            <person name="Monroy-Kuhn J.M."/>
            <person name="Moser A."/>
            <person name="Murali S.C."/>
            <person name="Muzny D.M."/>
            <person name="Otani S."/>
            <person name="Piulachs M.-D."/>
            <person name="Poelchau M."/>
            <person name="Qu J."/>
            <person name="Schaub F."/>
            <person name="Wada-Katsumata A."/>
            <person name="Worley K.C."/>
            <person name="Xie Q."/>
            <person name="Ylla G."/>
            <person name="Poulsen M."/>
            <person name="Gibbs R.A."/>
            <person name="Schal C."/>
            <person name="Richards S."/>
            <person name="Belles X."/>
            <person name="Korb J."/>
            <person name="Bornberg-Bauer E."/>
        </authorList>
    </citation>
    <scope>NUCLEOTIDE SEQUENCE [LARGE SCALE GENOMIC DNA]</scope>
    <source>
        <tissue evidence="1">Whole body</tissue>
    </source>
</reference>